<keyword evidence="2" id="KW-1185">Reference proteome</keyword>
<dbReference type="EMBL" id="ML208272">
    <property type="protein sequence ID" value="TFK73889.1"/>
    <property type="molecule type" value="Genomic_DNA"/>
</dbReference>
<name>A0ACD3B8C7_9AGAR</name>
<protein>
    <submittedName>
        <fullName evidence="1">Uncharacterized protein</fullName>
    </submittedName>
</protein>
<dbReference type="Proteomes" id="UP000308600">
    <property type="component" value="Unassembled WGS sequence"/>
</dbReference>
<organism evidence="1 2">
    <name type="scientific">Pluteus cervinus</name>
    <dbReference type="NCBI Taxonomy" id="181527"/>
    <lineage>
        <taxon>Eukaryota</taxon>
        <taxon>Fungi</taxon>
        <taxon>Dikarya</taxon>
        <taxon>Basidiomycota</taxon>
        <taxon>Agaricomycotina</taxon>
        <taxon>Agaricomycetes</taxon>
        <taxon>Agaricomycetidae</taxon>
        <taxon>Agaricales</taxon>
        <taxon>Pluteineae</taxon>
        <taxon>Pluteaceae</taxon>
        <taxon>Pluteus</taxon>
    </lineage>
</organism>
<evidence type="ECO:0000313" key="2">
    <source>
        <dbReference type="Proteomes" id="UP000308600"/>
    </source>
</evidence>
<accession>A0ACD3B8C7</accession>
<gene>
    <name evidence="1" type="ORF">BDN72DRAFT_834211</name>
</gene>
<evidence type="ECO:0000313" key="1">
    <source>
        <dbReference type="EMBL" id="TFK73889.1"/>
    </source>
</evidence>
<reference evidence="1 2" key="1">
    <citation type="journal article" date="2019" name="Nat. Ecol. Evol.">
        <title>Megaphylogeny resolves global patterns of mushroom evolution.</title>
        <authorList>
            <person name="Varga T."/>
            <person name="Krizsan K."/>
            <person name="Foldi C."/>
            <person name="Dima B."/>
            <person name="Sanchez-Garcia M."/>
            <person name="Sanchez-Ramirez S."/>
            <person name="Szollosi G.J."/>
            <person name="Szarkandi J.G."/>
            <person name="Papp V."/>
            <person name="Albert L."/>
            <person name="Andreopoulos W."/>
            <person name="Angelini C."/>
            <person name="Antonin V."/>
            <person name="Barry K.W."/>
            <person name="Bougher N.L."/>
            <person name="Buchanan P."/>
            <person name="Buyck B."/>
            <person name="Bense V."/>
            <person name="Catcheside P."/>
            <person name="Chovatia M."/>
            <person name="Cooper J."/>
            <person name="Damon W."/>
            <person name="Desjardin D."/>
            <person name="Finy P."/>
            <person name="Geml J."/>
            <person name="Haridas S."/>
            <person name="Hughes K."/>
            <person name="Justo A."/>
            <person name="Karasinski D."/>
            <person name="Kautmanova I."/>
            <person name="Kiss B."/>
            <person name="Kocsube S."/>
            <person name="Kotiranta H."/>
            <person name="LaButti K.M."/>
            <person name="Lechner B.E."/>
            <person name="Liimatainen K."/>
            <person name="Lipzen A."/>
            <person name="Lukacs Z."/>
            <person name="Mihaltcheva S."/>
            <person name="Morgado L.N."/>
            <person name="Niskanen T."/>
            <person name="Noordeloos M.E."/>
            <person name="Ohm R.A."/>
            <person name="Ortiz-Santana B."/>
            <person name="Ovrebo C."/>
            <person name="Racz N."/>
            <person name="Riley R."/>
            <person name="Savchenko A."/>
            <person name="Shiryaev A."/>
            <person name="Soop K."/>
            <person name="Spirin V."/>
            <person name="Szebenyi C."/>
            <person name="Tomsovsky M."/>
            <person name="Tulloss R.E."/>
            <person name="Uehling J."/>
            <person name="Grigoriev I.V."/>
            <person name="Vagvolgyi C."/>
            <person name="Papp T."/>
            <person name="Martin F.M."/>
            <person name="Miettinen O."/>
            <person name="Hibbett D.S."/>
            <person name="Nagy L.G."/>
        </authorList>
    </citation>
    <scope>NUCLEOTIDE SEQUENCE [LARGE SCALE GENOMIC DNA]</scope>
    <source>
        <strain evidence="1 2">NL-1719</strain>
    </source>
</reference>
<sequence length="190" mass="21213">MPVTVKWGRERFSFDLPPPDTTLAAVRLSIAQYTHLPEHDFKLIHKGVIMKDDNAPISTYHLHPNSVIALIGSNEPLPAPAHAPPQPQQSQQATISTIQSELSAVRSQLTPVVELFLTNLGDGDLQPPVTDTQRKEHTRLGELLLQSLLRLDAVTPDSQWEEARRERKDAVREVQALLDRLDAAWATRST</sequence>
<proteinExistence type="predicted"/>